<dbReference type="Proteomes" id="UP000228754">
    <property type="component" value="Unassembled WGS sequence"/>
</dbReference>
<dbReference type="Pfam" id="PF09424">
    <property type="entry name" value="YqeY"/>
    <property type="match status" value="1"/>
</dbReference>
<accession>A0A2A5IUR0</accession>
<dbReference type="InterPro" id="IPR042184">
    <property type="entry name" value="YqeY/Aim41_N"/>
</dbReference>
<dbReference type="PANTHER" id="PTHR28055">
    <property type="entry name" value="ALTERED INHERITANCE OF MITOCHONDRIA PROTEIN 41, MITOCHONDRIAL"/>
    <property type="match status" value="1"/>
</dbReference>
<dbReference type="InterPro" id="IPR019004">
    <property type="entry name" value="YqeY/Aim41"/>
</dbReference>
<dbReference type="AlphaFoldDB" id="A0A2A5IUR0"/>
<dbReference type="EMBL" id="NKHG01000083">
    <property type="protein sequence ID" value="PCK20749.1"/>
    <property type="molecule type" value="Genomic_DNA"/>
</dbReference>
<dbReference type="InterPro" id="IPR023168">
    <property type="entry name" value="GatB_Yqey_C_2"/>
</dbReference>
<dbReference type="OrthoDB" id="9794041at2"/>
<reference evidence="1 2" key="1">
    <citation type="submission" date="2017-06" db="EMBL/GenBank/DDBJ databases">
        <title>Draft Genome Sequence of Bacillus sp Strain 36R Isolated from saline sediment at Atanasia, Sonora, Mexico.</title>
        <authorList>
            <person name="Sanchez Diaz R."/>
            <person name="Quiroz Macias M.E."/>
            <person name="Ibarra Gamez J.C."/>
            <person name="Enciso Ibarra J."/>
            <person name="Gomez Gil B."/>
            <person name="Galaviz Silva L."/>
        </authorList>
    </citation>
    <scope>NUCLEOTIDE SEQUENCE [LARGE SCALE GENOMIC DNA]</scope>
    <source>
        <strain evidence="1 2">36R_ATNSAL</strain>
    </source>
</reference>
<evidence type="ECO:0000313" key="1">
    <source>
        <dbReference type="EMBL" id="PCK20749.1"/>
    </source>
</evidence>
<evidence type="ECO:0000313" key="2">
    <source>
        <dbReference type="Proteomes" id="UP000228754"/>
    </source>
</evidence>
<evidence type="ECO:0008006" key="3">
    <source>
        <dbReference type="Google" id="ProtNLM"/>
    </source>
</evidence>
<gene>
    <name evidence="1" type="ORF">CEY02_11520</name>
</gene>
<proteinExistence type="predicted"/>
<dbReference type="Gene3D" id="1.10.1510.10">
    <property type="entry name" value="Uncharacterised protein YqeY/AIM41 PF09424, N-terminal domain"/>
    <property type="match status" value="1"/>
</dbReference>
<sequence length="149" mass="16787">MSLLEQLNSDMKLMMKNREKDKLVVIRMVKASLQNEAIKLKKDSLTGDEELTVLSREIKQRKDSLHEFSKANRLDLVDKVQKEIDILDVYLPEQLSEEELQTVVKETIAETGASSKADMGKVMSAIMPKVKGKADGAVINRLVSEQLSQ</sequence>
<dbReference type="GO" id="GO:0016884">
    <property type="term" value="F:carbon-nitrogen ligase activity, with glutamine as amido-N-donor"/>
    <property type="evidence" value="ECO:0007669"/>
    <property type="project" value="InterPro"/>
</dbReference>
<dbReference type="Gene3D" id="1.10.10.410">
    <property type="match status" value="1"/>
</dbReference>
<protein>
    <recommendedName>
        <fullName evidence="3">GatB/YqeY domain-containing protein</fullName>
    </recommendedName>
</protein>
<name>A0A2A5IUR0_BACPU</name>
<organism evidence="1 2">
    <name type="scientific">Bacillus pumilus</name>
    <name type="common">Bacillus mesentericus</name>
    <dbReference type="NCBI Taxonomy" id="1408"/>
    <lineage>
        <taxon>Bacteria</taxon>
        <taxon>Bacillati</taxon>
        <taxon>Bacillota</taxon>
        <taxon>Bacilli</taxon>
        <taxon>Bacillales</taxon>
        <taxon>Bacillaceae</taxon>
        <taxon>Bacillus</taxon>
    </lineage>
</organism>
<comment type="caution">
    <text evidence="1">The sequence shown here is derived from an EMBL/GenBank/DDBJ whole genome shotgun (WGS) entry which is preliminary data.</text>
</comment>
<dbReference type="InterPro" id="IPR003789">
    <property type="entry name" value="Asn/Gln_tRNA_amidoTrase-B-like"/>
</dbReference>
<dbReference type="SUPFAM" id="SSF89095">
    <property type="entry name" value="GatB/YqeY motif"/>
    <property type="match status" value="1"/>
</dbReference>
<dbReference type="PANTHER" id="PTHR28055:SF1">
    <property type="entry name" value="ALTERED INHERITANCE OF MITOCHONDRIA PROTEIN 41, MITOCHONDRIAL"/>
    <property type="match status" value="1"/>
</dbReference>